<gene>
    <name evidence="3" type="ORF">SAMN04487948_10796</name>
</gene>
<sequence length="88" mass="10051">MSSETVRVWLVERGYNNRDLVILKYATLEGDRVYRRELAPQALDMSSVTAAEEVSTDDLEAVEETATRERYANEATRMAENHDPEDTV</sequence>
<evidence type="ECO:0000259" key="2">
    <source>
        <dbReference type="Pfam" id="PF25921"/>
    </source>
</evidence>
<organism evidence="3 4">
    <name type="scientific">Halogranum amylolyticum</name>
    <dbReference type="NCBI Taxonomy" id="660520"/>
    <lineage>
        <taxon>Archaea</taxon>
        <taxon>Methanobacteriati</taxon>
        <taxon>Methanobacteriota</taxon>
        <taxon>Stenosarchaea group</taxon>
        <taxon>Halobacteria</taxon>
        <taxon>Halobacteriales</taxon>
        <taxon>Haloferacaceae</taxon>
    </lineage>
</organism>
<proteinExistence type="predicted"/>
<dbReference type="AlphaFoldDB" id="A0A1H8TJD9"/>
<keyword evidence="4" id="KW-1185">Reference proteome</keyword>
<dbReference type="OrthoDB" id="156620at2157"/>
<dbReference type="Pfam" id="PF25921">
    <property type="entry name" value="DUF7967"/>
    <property type="match status" value="1"/>
</dbReference>
<feature type="domain" description="DUF7967" evidence="2">
    <location>
        <begin position="3"/>
        <end position="88"/>
    </location>
</feature>
<name>A0A1H8TJD9_9EURY</name>
<feature type="region of interest" description="Disordered" evidence="1">
    <location>
        <begin position="63"/>
        <end position="88"/>
    </location>
</feature>
<dbReference type="Proteomes" id="UP000199126">
    <property type="component" value="Unassembled WGS sequence"/>
</dbReference>
<evidence type="ECO:0000313" key="3">
    <source>
        <dbReference type="EMBL" id="SEO90916.1"/>
    </source>
</evidence>
<feature type="compositionally biased region" description="Basic and acidic residues" evidence="1">
    <location>
        <begin position="65"/>
        <end position="88"/>
    </location>
</feature>
<evidence type="ECO:0000256" key="1">
    <source>
        <dbReference type="SAM" id="MobiDB-lite"/>
    </source>
</evidence>
<reference evidence="4" key="1">
    <citation type="submission" date="2016-10" db="EMBL/GenBank/DDBJ databases">
        <authorList>
            <person name="Varghese N."/>
            <person name="Submissions S."/>
        </authorList>
    </citation>
    <scope>NUCLEOTIDE SEQUENCE [LARGE SCALE GENOMIC DNA]</scope>
    <source>
        <strain evidence="4">CGMCC 1.10121</strain>
    </source>
</reference>
<evidence type="ECO:0000313" key="4">
    <source>
        <dbReference type="Proteomes" id="UP000199126"/>
    </source>
</evidence>
<accession>A0A1H8TJD9</accession>
<dbReference type="EMBL" id="FODV01000007">
    <property type="protein sequence ID" value="SEO90916.1"/>
    <property type="molecule type" value="Genomic_DNA"/>
</dbReference>
<dbReference type="InterPro" id="IPR058273">
    <property type="entry name" value="DUF7967"/>
</dbReference>
<protein>
    <recommendedName>
        <fullName evidence="2">DUF7967 domain-containing protein</fullName>
    </recommendedName>
</protein>
<dbReference type="RefSeq" id="WP_089825269.1">
    <property type="nucleotide sequence ID" value="NZ_FODV01000007.1"/>
</dbReference>